<evidence type="ECO:0000256" key="1">
    <source>
        <dbReference type="SAM" id="Phobius"/>
    </source>
</evidence>
<dbReference type="Proteomes" id="UP000324748">
    <property type="component" value="Unassembled WGS sequence"/>
</dbReference>
<feature type="transmembrane region" description="Helical" evidence="1">
    <location>
        <begin position="7"/>
        <end position="26"/>
    </location>
</feature>
<gene>
    <name evidence="2" type="ORF">PGT21_020126</name>
    <name evidence="3" type="ORF">PGTUg99_007158</name>
</gene>
<organism evidence="2 4">
    <name type="scientific">Puccinia graminis f. sp. tritici</name>
    <dbReference type="NCBI Taxonomy" id="56615"/>
    <lineage>
        <taxon>Eukaryota</taxon>
        <taxon>Fungi</taxon>
        <taxon>Dikarya</taxon>
        <taxon>Basidiomycota</taxon>
        <taxon>Pucciniomycotina</taxon>
        <taxon>Pucciniomycetes</taxon>
        <taxon>Pucciniales</taxon>
        <taxon>Pucciniaceae</taxon>
        <taxon>Puccinia</taxon>
    </lineage>
</organism>
<keyword evidence="1" id="KW-0472">Membrane</keyword>
<sequence length="778" mass="90464">MMRASRINFWLGAASQVLGCLGGLIIEPPTIEVLNNVHASLSLDPPKWSKKTQKKSSEVYINHISQKLNRLSCSKANDEGPDRLAWMIVRDLSDIFHSGRIEFEKAWDKYMVKDRFSRKNSNLPNILPEEEEILGILYSWLKGGRHGWSKYQRDLTQQWAVSRVRKLKEFKMTKGTVRVAVDFHTFAMAWHCSRVYDSIAYALAISRSCHWQPRGFEDHSIIEVIEKTPIWRKSDNCATSEEYLKVLMAMENPHSAPPLEISPKLGQYDVDSCYLDILNKFNHLSQILNLTFIHEDSQYLFWKCLDSATDDEDLKFLIEAFQDFCGYFWRGNPFDNSFKYHQLVFRIGSKVRNYLGIRTEKLSGSNIEKAGMAMSTKLSKTSEKTVIEEIESFYHKTRLVMRYVEEFSQNVKQKGFISMFHPKPRASLAQLRHLAFLISDHMSPLYSLDFNEEAVVYNINKQLEIHDFPTSIQHSMLGIMGNKHYSFENLKESLLPSIREAGQTQLEAVETFYENLEFLVSKMKNKSTPSSEETKDDYSYVIQTKLKELYQLIIKKFSHNEFQNNTVVWKQVFLAVKQELSSSSSENADKLIKFLKHGHLIRRNIPVLHHVYYIMRQTNEKEKKIIFGVMNHKLNSLKSEMTPIEFERLSEISCLVQALSKETTYSVWNKTLLGKLSVLPHDLAMNFDEILFDSSRSILARKIDNLCKFHRIQNVLEGVEELLSEESKTMLKKITNFLSFQRVDCDIMIMAQGLMKGLITDFSSSYPGDLYMKCMKMW</sequence>
<protein>
    <submittedName>
        <fullName evidence="2">Uncharacterized protein</fullName>
    </submittedName>
</protein>
<name>A0A5B0M657_PUCGR</name>
<reference evidence="4 5" key="1">
    <citation type="submission" date="2019-05" db="EMBL/GenBank/DDBJ databases">
        <title>Emergence of the Ug99 lineage of the wheat stem rust pathogen through somatic hybridization.</title>
        <authorList>
            <person name="Li F."/>
            <person name="Upadhyaya N.M."/>
            <person name="Sperschneider J."/>
            <person name="Matny O."/>
            <person name="Nguyen-Phuc H."/>
            <person name="Mago R."/>
            <person name="Raley C."/>
            <person name="Miller M.E."/>
            <person name="Silverstein K.A.T."/>
            <person name="Henningsen E."/>
            <person name="Hirsch C.D."/>
            <person name="Visser B."/>
            <person name="Pretorius Z.A."/>
            <person name="Steffenson B.J."/>
            <person name="Schwessinger B."/>
            <person name="Dodds P.N."/>
            <person name="Figueroa M."/>
        </authorList>
    </citation>
    <scope>NUCLEOTIDE SEQUENCE [LARGE SCALE GENOMIC DNA]</scope>
    <source>
        <strain evidence="2">21-0</strain>
        <strain evidence="3 5">Ug99</strain>
    </source>
</reference>
<keyword evidence="4" id="KW-1185">Reference proteome</keyword>
<dbReference type="OrthoDB" id="2510110at2759"/>
<accession>A0A5B0M657</accession>
<evidence type="ECO:0000313" key="5">
    <source>
        <dbReference type="Proteomes" id="UP000325313"/>
    </source>
</evidence>
<keyword evidence="1" id="KW-1133">Transmembrane helix</keyword>
<comment type="caution">
    <text evidence="2">The sequence shown here is derived from an EMBL/GenBank/DDBJ whole genome shotgun (WGS) entry which is preliminary data.</text>
</comment>
<dbReference type="EMBL" id="VSWC01000170">
    <property type="protein sequence ID" value="KAA1071816.1"/>
    <property type="molecule type" value="Genomic_DNA"/>
</dbReference>
<keyword evidence="1" id="KW-0812">Transmembrane</keyword>
<dbReference type="AlphaFoldDB" id="A0A5B0M657"/>
<proteinExistence type="predicted"/>
<dbReference type="Proteomes" id="UP000325313">
    <property type="component" value="Unassembled WGS sequence"/>
</dbReference>
<evidence type="ECO:0000313" key="4">
    <source>
        <dbReference type="Proteomes" id="UP000324748"/>
    </source>
</evidence>
<dbReference type="EMBL" id="VDEP01000174">
    <property type="protein sequence ID" value="KAA1125843.1"/>
    <property type="molecule type" value="Genomic_DNA"/>
</dbReference>
<evidence type="ECO:0000313" key="3">
    <source>
        <dbReference type="EMBL" id="KAA1125843.1"/>
    </source>
</evidence>
<evidence type="ECO:0000313" key="2">
    <source>
        <dbReference type="EMBL" id="KAA1071816.1"/>
    </source>
</evidence>